<protein>
    <submittedName>
        <fullName evidence="1">Uncharacterized protein</fullName>
    </submittedName>
</protein>
<name>A0AAW1RA32_9CHLO</name>
<keyword evidence="2" id="KW-1185">Reference proteome</keyword>
<proteinExistence type="predicted"/>
<accession>A0AAW1RA32</accession>
<dbReference type="EMBL" id="JALJOU010000050">
    <property type="protein sequence ID" value="KAK9830626.1"/>
    <property type="molecule type" value="Genomic_DNA"/>
</dbReference>
<comment type="caution">
    <text evidence="1">The sequence shown here is derived from an EMBL/GenBank/DDBJ whole genome shotgun (WGS) entry which is preliminary data.</text>
</comment>
<evidence type="ECO:0000313" key="1">
    <source>
        <dbReference type="EMBL" id="KAK9830626.1"/>
    </source>
</evidence>
<organism evidence="1 2">
    <name type="scientific">Elliptochloris bilobata</name>
    <dbReference type="NCBI Taxonomy" id="381761"/>
    <lineage>
        <taxon>Eukaryota</taxon>
        <taxon>Viridiplantae</taxon>
        <taxon>Chlorophyta</taxon>
        <taxon>core chlorophytes</taxon>
        <taxon>Trebouxiophyceae</taxon>
        <taxon>Trebouxiophyceae incertae sedis</taxon>
        <taxon>Elliptochloris clade</taxon>
        <taxon>Elliptochloris</taxon>
    </lineage>
</organism>
<gene>
    <name evidence="1" type="ORF">WJX81_006753</name>
</gene>
<dbReference type="AlphaFoldDB" id="A0AAW1RA32"/>
<evidence type="ECO:0000313" key="2">
    <source>
        <dbReference type="Proteomes" id="UP001445335"/>
    </source>
</evidence>
<sequence>MSPDEAKYEAALDKAVVTRQNGGGAFIRAVRSPELYSEVALTRPDSGLFMDARDPFSEGPGARVQHAADAQSRAISPEPFRVAARARDVFDAAIPLPVYCNVVPHVAS</sequence>
<reference evidence="1 2" key="1">
    <citation type="journal article" date="2024" name="Nat. Commun.">
        <title>Phylogenomics reveals the evolutionary origins of lichenization in chlorophyte algae.</title>
        <authorList>
            <person name="Puginier C."/>
            <person name="Libourel C."/>
            <person name="Otte J."/>
            <person name="Skaloud P."/>
            <person name="Haon M."/>
            <person name="Grisel S."/>
            <person name="Petersen M."/>
            <person name="Berrin J.G."/>
            <person name="Delaux P.M."/>
            <person name="Dal Grande F."/>
            <person name="Keller J."/>
        </authorList>
    </citation>
    <scope>NUCLEOTIDE SEQUENCE [LARGE SCALE GENOMIC DNA]</scope>
    <source>
        <strain evidence="1 2">SAG 245.80</strain>
    </source>
</reference>
<dbReference type="Proteomes" id="UP001445335">
    <property type="component" value="Unassembled WGS sequence"/>
</dbReference>